<evidence type="ECO:0000313" key="3">
    <source>
        <dbReference type="Proteomes" id="UP000185295"/>
    </source>
</evidence>
<name>A0A0E3I5F0_9CAUD</name>
<evidence type="ECO:0000313" key="4">
    <source>
        <dbReference type="Proteomes" id="UP000185307"/>
    </source>
</evidence>
<evidence type="ECO:0000313" key="2">
    <source>
        <dbReference type="EMBL" id="AIX43790.1"/>
    </source>
</evidence>
<dbReference type="Proteomes" id="UP000185295">
    <property type="component" value="Segment"/>
</dbReference>
<gene>
    <name evidence="1" type="ORF">Syn7803C16_153</name>
    <name evidence="2" type="ORF">Syn7803C24_151</name>
</gene>
<dbReference type="EMBL" id="KJ019151">
    <property type="protein sequence ID" value="AIX43790.1"/>
    <property type="molecule type" value="Genomic_DNA"/>
</dbReference>
<dbReference type="Proteomes" id="UP000185307">
    <property type="component" value="Segment"/>
</dbReference>
<evidence type="ECO:0000313" key="1">
    <source>
        <dbReference type="EMBL" id="AIX42372.1"/>
    </source>
</evidence>
<sequence length="146" mass="16855">MIYPTMNSWSMLFDEIGEINFDDSEYTEDVIIQPNTMKETTKDETFWRYDEGKILREVEAYLSSTYKGHYVGGETKIQTLDLIDSIGDSESFCRSNAIKYLSRFGKKDGKNQKDLLKVIHYAILLYHFAGLPFTEDAVETHSPTGR</sequence>
<reference evidence="3 4" key="1">
    <citation type="submission" date="2013-12" db="EMBL/GenBank/DDBJ databases">
        <title>Ecological redundancy of diverse viral populations within a natural community.</title>
        <authorList>
            <person name="Gregory A.C."/>
            <person name="LaButti K."/>
            <person name="Copeland A."/>
            <person name="Woyke T."/>
            <person name="Sullivan M.B."/>
        </authorList>
    </citation>
    <scope>NUCLEOTIDE SEQUENCE [LARGE SCALE GENOMIC DNA]</scope>
    <source>
        <strain evidence="1">Syn7803C16</strain>
        <strain evidence="2">Syn7803C24</strain>
    </source>
</reference>
<evidence type="ECO:0008006" key="5">
    <source>
        <dbReference type="Google" id="ProtNLM"/>
    </source>
</evidence>
<dbReference type="Pfam" id="PF11753">
    <property type="entry name" value="DUF3310"/>
    <property type="match status" value="1"/>
</dbReference>
<protein>
    <recommendedName>
        <fullName evidence="5">DUF3310 domain-containing protein</fullName>
    </recommendedName>
</protein>
<accession>A0A0E3I5F0</accession>
<dbReference type="InterPro" id="IPR021739">
    <property type="entry name" value="SaV-like"/>
</dbReference>
<organism evidence="1 3">
    <name type="scientific">Synechococcus phage ACG-2014f</name>
    <dbReference type="NCBI Taxonomy" id="1493511"/>
    <lineage>
        <taxon>Viruses</taxon>
        <taxon>Duplodnaviria</taxon>
        <taxon>Heunggongvirae</taxon>
        <taxon>Uroviricota</taxon>
        <taxon>Caudoviricetes</taxon>
        <taxon>Pantevenvirales</taxon>
        <taxon>Kyanoviridae</taxon>
        <taxon>Atlauavirus</taxon>
        <taxon>Atlauavirus tusconc8</taxon>
    </lineage>
</organism>
<dbReference type="EMBL" id="KJ019146">
    <property type="protein sequence ID" value="AIX42372.1"/>
    <property type="molecule type" value="Genomic_DNA"/>
</dbReference>
<proteinExistence type="predicted"/>